<organism evidence="2 3">
    <name type="scientific">Luteimonas notoginsengisoli</name>
    <dbReference type="NCBI Taxonomy" id="1578200"/>
    <lineage>
        <taxon>Bacteria</taxon>
        <taxon>Pseudomonadati</taxon>
        <taxon>Pseudomonadota</taxon>
        <taxon>Gammaproteobacteria</taxon>
        <taxon>Lysobacterales</taxon>
        <taxon>Lysobacteraceae</taxon>
        <taxon>Luteimonas</taxon>
    </lineage>
</organism>
<name>A0ABV7UWG1_9GAMM</name>
<sequence>MTSLLPIIFLLALVAIIPLYAMYFSSLQDFGKEFQRLHPKIYVQLVGAEPPSFFTSSRTYKLFRAIQTGMDLGEPLDPVLLSAYRSTRKHLWLGLSCFMILLFAGLGDSVIQDLSSGA</sequence>
<keyword evidence="3" id="KW-1185">Reference proteome</keyword>
<keyword evidence="1" id="KW-0812">Transmembrane</keyword>
<feature type="transmembrane region" description="Helical" evidence="1">
    <location>
        <begin position="6"/>
        <end position="26"/>
    </location>
</feature>
<protein>
    <recommendedName>
        <fullName evidence="4">Type II secretion system protein GspF domain-containing protein</fullName>
    </recommendedName>
</protein>
<comment type="caution">
    <text evidence="2">The sequence shown here is derived from an EMBL/GenBank/DDBJ whole genome shotgun (WGS) entry which is preliminary data.</text>
</comment>
<keyword evidence="1" id="KW-1133">Transmembrane helix</keyword>
<reference evidence="3" key="1">
    <citation type="journal article" date="2019" name="Int. J. Syst. Evol. Microbiol.">
        <title>The Global Catalogue of Microorganisms (GCM) 10K type strain sequencing project: providing services to taxonomists for standard genome sequencing and annotation.</title>
        <authorList>
            <consortium name="The Broad Institute Genomics Platform"/>
            <consortium name="The Broad Institute Genome Sequencing Center for Infectious Disease"/>
            <person name="Wu L."/>
            <person name="Ma J."/>
        </authorList>
    </citation>
    <scope>NUCLEOTIDE SEQUENCE [LARGE SCALE GENOMIC DNA]</scope>
    <source>
        <strain evidence="3">KCTC 42211</strain>
    </source>
</reference>
<feature type="transmembrane region" description="Helical" evidence="1">
    <location>
        <begin position="91"/>
        <end position="111"/>
    </location>
</feature>
<dbReference type="RefSeq" id="WP_386710936.1">
    <property type="nucleotide sequence ID" value="NZ_JBHRYF010000008.1"/>
</dbReference>
<proteinExistence type="predicted"/>
<evidence type="ECO:0000313" key="2">
    <source>
        <dbReference type="EMBL" id="MFC3660828.1"/>
    </source>
</evidence>
<evidence type="ECO:0000256" key="1">
    <source>
        <dbReference type="SAM" id="Phobius"/>
    </source>
</evidence>
<gene>
    <name evidence="2" type="ORF">ACFOM9_12180</name>
</gene>
<evidence type="ECO:0000313" key="3">
    <source>
        <dbReference type="Proteomes" id="UP001595724"/>
    </source>
</evidence>
<evidence type="ECO:0008006" key="4">
    <source>
        <dbReference type="Google" id="ProtNLM"/>
    </source>
</evidence>
<keyword evidence="1" id="KW-0472">Membrane</keyword>
<dbReference type="Proteomes" id="UP001595724">
    <property type="component" value="Unassembled WGS sequence"/>
</dbReference>
<accession>A0ABV7UWG1</accession>
<dbReference type="EMBL" id="JBHRYF010000008">
    <property type="protein sequence ID" value="MFC3660828.1"/>
    <property type="molecule type" value="Genomic_DNA"/>
</dbReference>